<dbReference type="PANTHER" id="PTHR35526">
    <property type="entry name" value="ANTI-SIGMA-F FACTOR RSBW-RELATED"/>
    <property type="match status" value="1"/>
</dbReference>
<protein>
    <submittedName>
        <fullName evidence="3">ATP-binding protein</fullName>
    </submittedName>
</protein>
<dbReference type="SUPFAM" id="SSF55874">
    <property type="entry name" value="ATPase domain of HSP90 chaperone/DNA topoisomerase II/histidine kinase"/>
    <property type="match status" value="1"/>
</dbReference>
<dbReference type="InterPro" id="IPR036890">
    <property type="entry name" value="HATPase_C_sf"/>
</dbReference>
<dbReference type="Proteomes" id="UP001431429">
    <property type="component" value="Unassembled WGS sequence"/>
</dbReference>
<name>A0ABT0UPP8_9ACTN</name>
<reference evidence="3" key="1">
    <citation type="submission" date="2022-06" db="EMBL/GenBank/DDBJ databases">
        <title>Genome public.</title>
        <authorList>
            <person name="Sun Q."/>
        </authorList>
    </citation>
    <scope>NUCLEOTIDE SEQUENCE</scope>
    <source>
        <strain evidence="3">CWNU-1</strain>
    </source>
</reference>
<keyword evidence="1" id="KW-0808">Transferase</keyword>
<evidence type="ECO:0000313" key="3">
    <source>
        <dbReference type="EMBL" id="MCM2389575.1"/>
    </source>
</evidence>
<organism evidence="3 4">
    <name type="scientific">Streptomyces albipurpureus</name>
    <dbReference type="NCBI Taxonomy" id="2897419"/>
    <lineage>
        <taxon>Bacteria</taxon>
        <taxon>Bacillati</taxon>
        <taxon>Actinomycetota</taxon>
        <taxon>Actinomycetes</taxon>
        <taxon>Kitasatosporales</taxon>
        <taxon>Streptomycetaceae</taxon>
        <taxon>Streptomyces</taxon>
    </lineage>
</organism>
<proteinExistence type="predicted"/>
<dbReference type="InterPro" id="IPR050267">
    <property type="entry name" value="Anti-sigma-factor_SerPK"/>
</dbReference>
<dbReference type="EMBL" id="JAMQAW010000011">
    <property type="protein sequence ID" value="MCM2389575.1"/>
    <property type="molecule type" value="Genomic_DNA"/>
</dbReference>
<feature type="domain" description="Histidine kinase/HSP90-like ATPase" evidence="2">
    <location>
        <begin position="26"/>
        <end position="133"/>
    </location>
</feature>
<keyword evidence="1" id="KW-0723">Serine/threonine-protein kinase</keyword>
<dbReference type="RefSeq" id="WP_250919917.1">
    <property type="nucleotide sequence ID" value="NZ_JAMQAW010000011.1"/>
</dbReference>
<keyword evidence="3" id="KW-0067">ATP-binding</keyword>
<sequence length="137" mass="14148">MNGTRNITAPARAAVAVEGDHSALIHDARQASRAFAAALTPAPGADATDNLLLVVSELVTNSLRHGGGRYTLALAADPDCMTVSVSDPSAELPHERTPDLGGIGGGFGWHMVNHLADRVTIVANPGSGKTVHARLLR</sequence>
<comment type="caution">
    <text evidence="3">The sequence shown here is derived from an EMBL/GenBank/DDBJ whole genome shotgun (WGS) entry which is preliminary data.</text>
</comment>
<dbReference type="PANTHER" id="PTHR35526:SF3">
    <property type="entry name" value="ANTI-SIGMA-F FACTOR RSBW"/>
    <property type="match status" value="1"/>
</dbReference>
<dbReference type="GO" id="GO:0005524">
    <property type="term" value="F:ATP binding"/>
    <property type="evidence" value="ECO:0007669"/>
    <property type="project" value="UniProtKB-KW"/>
</dbReference>
<gene>
    <name evidence="3" type="ORF">NBG84_14960</name>
</gene>
<evidence type="ECO:0000256" key="1">
    <source>
        <dbReference type="ARBA" id="ARBA00022527"/>
    </source>
</evidence>
<dbReference type="CDD" id="cd16936">
    <property type="entry name" value="HATPase_RsbW-like"/>
    <property type="match status" value="1"/>
</dbReference>
<accession>A0ABT0UPP8</accession>
<keyword evidence="3" id="KW-0547">Nucleotide-binding</keyword>
<dbReference type="Pfam" id="PF13581">
    <property type="entry name" value="HATPase_c_2"/>
    <property type="match status" value="1"/>
</dbReference>
<evidence type="ECO:0000313" key="4">
    <source>
        <dbReference type="Proteomes" id="UP001431429"/>
    </source>
</evidence>
<keyword evidence="4" id="KW-1185">Reference proteome</keyword>
<dbReference type="Gene3D" id="3.30.565.10">
    <property type="entry name" value="Histidine kinase-like ATPase, C-terminal domain"/>
    <property type="match status" value="1"/>
</dbReference>
<dbReference type="InterPro" id="IPR003594">
    <property type="entry name" value="HATPase_dom"/>
</dbReference>
<keyword evidence="1" id="KW-0418">Kinase</keyword>
<evidence type="ECO:0000259" key="2">
    <source>
        <dbReference type="Pfam" id="PF13581"/>
    </source>
</evidence>